<comment type="subcellular location">
    <subcellularLocation>
        <location evidence="1">Membrane</location>
        <topology evidence="1">Multi-pass membrane protein</topology>
    </subcellularLocation>
</comment>
<dbReference type="Proteomes" id="UP000515160">
    <property type="component" value="Chromosome 2R"/>
</dbReference>
<evidence type="ECO:0000256" key="12">
    <source>
        <dbReference type="RuleBase" id="RU000679"/>
    </source>
</evidence>
<evidence type="ECO:0000256" key="8">
    <source>
        <dbReference type="ARBA" id="ARBA00023065"/>
    </source>
</evidence>
<comment type="similarity">
    <text evidence="2 12">Belongs to the amiloride-sensitive sodium channel (TC 1.A.6) family.</text>
</comment>
<dbReference type="OrthoDB" id="5874059at2759"/>
<dbReference type="PANTHER" id="PTHR11690">
    <property type="entry name" value="AMILORIDE-SENSITIVE SODIUM CHANNEL-RELATED"/>
    <property type="match status" value="1"/>
</dbReference>
<keyword evidence="7" id="KW-0915">Sodium</keyword>
<evidence type="ECO:0000313" key="15">
    <source>
        <dbReference type="RefSeq" id="XP_034114092.1"/>
    </source>
</evidence>
<protein>
    <submittedName>
        <fullName evidence="15">Sodium channel protein Nach-like</fullName>
    </submittedName>
</protein>
<dbReference type="Gene3D" id="1.10.287.820">
    <property type="entry name" value="Acid-sensing ion channel domain"/>
    <property type="match status" value="1"/>
</dbReference>
<evidence type="ECO:0000256" key="7">
    <source>
        <dbReference type="ARBA" id="ARBA00023053"/>
    </source>
</evidence>
<keyword evidence="14" id="KW-1185">Reference proteome</keyword>
<keyword evidence="9 13" id="KW-0472">Membrane</keyword>
<dbReference type="Pfam" id="PF00858">
    <property type="entry name" value="ASC"/>
    <property type="match status" value="1"/>
</dbReference>
<dbReference type="GeneID" id="117574367"/>
<dbReference type="RefSeq" id="XP_034114092.1">
    <property type="nucleotide sequence ID" value="XM_034258201.2"/>
</dbReference>
<gene>
    <name evidence="15" type="primary">LOC117574367</name>
</gene>
<evidence type="ECO:0000256" key="5">
    <source>
        <dbReference type="ARBA" id="ARBA00022692"/>
    </source>
</evidence>
<keyword evidence="8 12" id="KW-0406">Ion transport</keyword>
<dbReference type="Gene3D" id="1.10.287.770">
    <property type="entry name" value="YojJ-like"/>
    <property type="match status" value="1"/>
</dbReference>
<evidence type="ECO:0000313" key="14">
    <source>
        <dbReference type="Proteomes" id="UP000515160"/>
    </source>
</evidence>
<keyword evidence="3 12" id="KW-0813">Transport</keyword>
<dbReference type="PANTHER" id="PTHR11690:SF157">
    <property type="entry name" value="PICKPOCKET 15"/>
    <property type="match status" value="1"/>
</dbReference>
<evidence type="ECO:0000256" key="6">
    <source>
        <dbReference type="ARBA" id="ARBA00022989"/>
    </source>
</evidence>
<keyword evidence="11 12" id="KW-0407">Ion channel</keyword>
<keyword evidence="5 12" id="KW-0812">Transmembrane</keyword>
<dbReference type="InterPro" id="IPR001873">
    <property type="entry name" value="ENaC"/>
</dbReference>
<evidence type="ECO:0000256" key="11">
    <source>
        <dbReference type="ARBA" id="ARBA00023303"/>
    </source>
</evidence>
<organism evidence="14 15">
    <name type="scientific">Drosophila albomicans</name>
    <name type="common">Fruit fly</name>
    <dbReference type="NCBI Taxonomy" id="7291"/>
    <lineage>
        <taxon>Eukaryota</taxon>
        <taxon>Metazoa</taxon>
        <taxon>Ecdysozoa</taxon>
        <taxon>Arthropoda</taxon>
        <taxon>Hexapoda</taxon>
        <taxon>Insecta</taxon>
        <taxon>Pterygota</taxon>
        <taxon>Neoptera</taxon>
        <taxon>Endopterygota</taxon>
        <taxon>Diptera</taxon>
        <taxon>Brachycera</taxon>
        <taxon>Muscomorpha</taxon>
        <taxon>Ephydroidea</taxon>
        <taxon>Drosophilidae</taxon>
        <taxon>Drosophila</taxon>
    </lineage>
</organism>
<sequence>MKKTIKFYKEALVNDPEVRDMPPESRDCLFADEVPSRSIFKAYSYSACISDCTRIIQMEYCNCSLYNFNPFDNKQFPDCDYKGYLCVEQIGLISSDFQELMKYKGKCDCLPSCTESDLMDIYSSEERNTPGKLTISISMSIAPEYQFRRQVLRTKLDVIVSLGGILGLFLGASILSIIEFIYYFTFRAVNNLRN</sequence>
<name>A0A6P8ZBZ7_DROAB</name>
<proteinExistence type="inferred from homology"/>
<evidence type="ECO:0000256" key="4">
    <source>
        <dbReference type="ARBA" id="ARBA00022461"/>
    </source>
</evidence>
<evidence type="ECO:0000256" key="10">
    <source>
        <dbReference type="ARBA" id="ARBA00023201"/>
    </source>
</evidence>
<keyword evidence="6 13" id="KW-1133">Transmembrane helix</keyword>
<evidence type="ECO:0000256" key="3">
    <source>
        <dbReference type="ARBA" id="ARBA00022448"/>
    </source>
</evidence>
<dbReference type="GO" id="GO:0005886">
    <property type="term" value="C:plasma membrane"/>
    <property type="evidence" value="ECO:0007669"/>
    <property type="project" value="TreeGrafter"/>
</dbReference>
<reference evidence="15" key="1">
    <citation type="submission" date="2025-08" db="UniProtKB">
        <authorList>
            <consortium name="RefSeq"/>
        </authorList>
    </citation>
    <scope>IDENTIFICATION</scope>
    <source>
        <strain evidence="15">15112-1751.03</strain>
        <tissue evidence="15">Whole Adult</tissue>
    </source>
</reference>
<keyword evidence="4 12" id="KW-0894">Sodium channel</keyword>
<evidence type="ECO:0000256" key="9">
    <source>
        <dbReference type="ARBA" id="ARBA00023136"/>
    </source>
</evidence>
<evidence type="ECO:0000256" key="2">
    <source>
        <dbReference type="ARBA" id="ARBA00007193"/>
    </source>
</evidence>
<evidence type="ECO:0000256" key="13">
    <source>
        <dbReference type="SAM" id="Phobius"/>
    </source>
</evidence>
<keyword evidence="10 12" id="KW-0739">Sodium transport</keyword>
<dbReference type="AlphaFoldDB" id="A0A6P8ZBZ7"/>
<evidence type="ECO:0000256" key="1">
    <source>
        <dbReference type="ARBA" id="ARBA00004141"/>
    </source>
</evidence>
<feature type="transmembrane region" description="Helical" evidence="13">
    <location>
        <begin position="158"/>
        <end position="184"/>
    </location>
</feature>
<accession>A0A6P8ZBZ7</accession>
<dbReference type="GO" id="GO:0015280">
    <property type="term" value="F:ligand-gated sodium channel activity"/>
    <property type="evidence" value="ECO:0007669"/>
    <property type="project" value="TreeGrafter"/>
</dbReference>